<feature type="signal peptide" evidence="1">
    <location>
        <begin position="1"/>
        <end position="27"/>
    </location>
</feature>
<organism evidence="2 3">
    <name type="scientific">Segniliparus rugosus (strain ATCC BAA-974 / DSM 45345 / CCUG 50838 / CIP 108380 / JCM 13579 / CDC 945)</name>
    <dbReference type="NCBI Taxonomy" id="679197"/>
    <lineage>
        <taxon>Bacteria</taxon>
        <taxon>Bacillati</taxon>
        <taxon>Actinomycetota</taxon>
        <taxon>Actinomycetes</taxon>
        <taxon>Mycobacteriales</taxon>
        <taxon>Segniliparaceae</taxon>
        <taxon>Segniliparus</taxon>
    </lineage>
</organism>
<keyword evidence="3" id="KW-1185">Reference proteome</keyword>
<dbReference type="OrthoDB" id="4698050at2"/>
<dbReference type="EMBL" id="ACZI02000002">
    <property type="protein sequence ID" value="EFV13016.1"/>
    <property type="molecule type" value="Genomic_DNA"/>
</dbReference>
<dbReference type="RefSeq" id="WP_007470198.1">
    <property type="nucleotide sequence ID" value="NZ_KI391953.1"/>
</dbReference>
<reference evidence="2 3" key="1">
    <citation type="journal article" date="2011" name="Stand. Genomic Sci.">
        <title>High quality draft genome sequence of Segniliparus rugosus CDC 945(T)= (ATCC BAA-974(T)).</title>
        <authorList>
            <person name="Earl A.M."/>
            <person name="Desjardins C.A."/>
            <person name="Fitzgerald M.G."/>
            <person name="Arachchi H.M."/>
            <person name="Zeng Q."/>
            <person name="Mehta T."/>
            <person name="Griggs A."/>
            <person name="Birren B.W."/>
            <person name="Toney N.C."/>
            <person name="Carr J."/>
            <person name="Posey J."/>
            <person name="Butler W.R."/>
        </authorList>
    </citation>
    <scope>NUCLEOTIDE SEQUENCE [LARGE SCALE GENOMIC DNA]</scope>
    <source>
        <strain evidence="3">ATCC BAA-974 / DSM 45345 / CCUG 50838 / CIP 108380 / JCM 13579 / CDC 945</strain>
    </source>
</reference>
<evidence type="ECO:0008006" key="4">
    <source>
        <dbReference type="Google" id="ProtNLM"/>
    </source>
</evidence>
<dbReference type="AlphaFoldDB" id="E5XRJ8"/>
<gene>
    <name evidence="2" type="ORF">HMPREF9336_02120</name>
</gene>
<sequence>MSPKRRGALAAACALAAAVNAGHSACADPAPIPPEADLAQFLPPRQEFPAGWTVGRAERHEEAARFSKDGVLSDFGKHATPKNCYPDALVFFSAFGIAEGGKPPEPATGPYVFVTIARPDEDPRSRGYAKILHYWIDNCSQYSVEAIPNWSSSLNGNVVARSMPVVDADDSVAIRVKEKGAAGRDVELTAIAARLRGVEILVTGYPGADEQLVDALFRETVERVNGWEP</sequence>
<dbReference type="Proteomes" id="UP000004816">
    <property type="component" value="Unassembled WGS sequence"/>
</dbReference>
<evidence type="ECO:0000256" key="1">
    <source>
        <dbReference type="SAM" id="SignalP"/>
    </source>
</evidence>
<dbReference type="HOGENOM" id="CLU_1209125_0_0_11"/>
<feature type="chain" id="PRO_5003200282" description="Secreted protein" evidence="1">
    <location>
        <begin position="28"/>
        <end position="229"/>
    </location>
</feature>
<evidence type="ECO:0000313" key="2">
    <source>
        <dbReference type="EMBL" id="EFV13016.1"/>
    </source>
</evidence>
<evidence type="ECO:0000313" key="3">
    <source>
        <dbReference type="Proteomes" id="UP000004816"/>
    </source>
</evidence>
<accession>E5XRJ8</accession>
<protein>
    <recommendedName>
        <fullName evidence="4">Secreted protein</fullName>
    </recommendedName>
</protein>
<name>E5XRJ8_SEGRC</name>
<comment type="caution">
    <text evidence="2">The sequence shown here is derived from an EMBL/GenBank/DDBJ whole genome shotgun (WGS) entry which is preliminary data.</text>
</comment>
<proteinExistence type="predicted"/>
<dbReference type="STRING" id="679197.HMPREF9336_02120"/>
<keyword evidence="1" id="KW-0732">Signal</keyword>